<name>A0A6N7F009_9GAMM</name>
<dbReference type="Pfam" id="PF03993">
    <property type="entry name" value="DUF349"/>
    <property type="match status" value="1"/>
</dbReference>
<dbReference type="RefSeq" id="WP_152810031.1">
    <property type="nucleotide sequence ID" value="NZ_WHNW01000004.1"/>
</dbReference>
<feature type="region of interest" description="Disordered" evidence="1">
    <location>
        <begin position="8"/>
        <end position="74"/>
    </location>
</feature>
<dbReference type="InParanoid" id="A0A6N7F009"/>
<gene>
    <name evidence="2" type="ORF">GCU85_05095</name>
</gene>
<dbReference type="EMBL" id="WHNW01000004">
    <property type="protein sequence ID" value="MPV86108.1"/>
    <property type="molecule type" value="Genomic_DNA"/>
</dbReference>
<dbReference type="InterPro" id="IPR007139">
    <property type="entry name" value="DUF349"/>
</dbReference>
<protein>
    <submittedName>
        <fullName evidence="2">DUF349 domain-containing protein</fullName>
    </submittedName>
</protein>
<evidence type="ECO:0000313" key="3">
    <source>
        <dbReference type="Proteomes" id="UP000471298"/>
    </source>
</evidence>
<feature type="compositionally biased region" description="Low complexity" evidence="1">
    <location>
        <begin position="40"/>
        <end position="56"/>
    </location>
</feature>
<evidence type="ECO:0000256" key="1">
    <source>
        <dbReference type="SAM" id="MobiDB-lite"/>
    </source>
</evidence>
<feature type="compositionally biased region" description="Polar residues" evidence="1">
    <location>
        <begin position="28"/>
        <end position="39"/>
    </location>
</feature>
<keyword evidence="3" id="KW-1185">Reference proteome</keyword>
<reference evidence="2 3" key="1">
    <citation type="submission" date="2019-10" db="EMBL/GenBank/DDBJ databases">
        <title>Cardiobacteriales fam. a chemoheterotrophic member of the order Cardiobacteriales, and proposal of Cardiobacteriales fam. nov.</title>
        <authorList>
            <person name="Wang C."/>
        </authorList>
    </citation>
    <scope>NUCLEOTIDE SEQUENCE [LARGE SCALE GENOMIC DNA]</scope>
    <source>
        <strain evidence="2 3">ML27</strain>
    </source>
</reference>
<accession>A0A6N7F009</accession>
<dbReference type="Proteomes" id="UP000471298">
    <property type="component" value="Unassembled WGS sequence"/>
</dbReference>
<dbReference type="AlphaFoldDB" id="A0A6N7F009"/>
<evidence type="ECO:0000313" key="2">
    <source>
        <dbReference type="EMBL" id="MPV86108.1"/>
    </source>
</evidence>
<sequence>MRFLKKIFGLDPDKSTPQSLKTAPDAVKTSTAENSTAEISTPSESATAKAPAAQEAASKRLKDSSSKNSNLKNSNPKKRIEWIKSIADIELMLDCYQDEQDEIVIDCADMRLRELLTEQTEAVPIARIKSASLSFKTQKTLAAAAALPELRQHFLDQCDDDQSLNEIIARTQDVQIKRQAIDKLSDTDALQALVKQAKGKDKAQYRLAKSRLVAVRERQQTKLTLDAQATTLQSQIDTQTVSEASVAKFTEQLAAVSPDLTASARQHYQQILTMAQAAAQELRQFRDARHEILATVSDLNSQLTAGDFSGDETVFRRLVDKLQQAWQDLPIWQSAERETFDIRFEQALGQLNEAAAPYFREKTAYQAQQRLLTQGQRWISTQTFVSANMIADWQSRWEALPIISDQVAANDLNTRYRQVLDSLQAKAQRLQAQQLDNDANVPKLMAELRQYIDAGELQPALTAQNDIRKRLQSEARLSKAVHQSIIGEFSTLQQRIHELKSWQNFGSQQARETLVEAMQALAEKPNMDPELKAEAVQALQKRWKAVAGRAPQSLWDRFQHASDAAWAPCATYFSEQRQQSSELLAERLAFLAAAKSHIQRIDWDKPNWSAIDSAFKKFESAWKNFPKLQEKDYIKAKHVYKSVAKSWEGRLAAERKNELARRESIIQRANALADTGVTSDNAAAVISTIKQLKNEWAPTVPLRRRQQEQALWQRFQTACEKVYSQHDRMMSAERSERDTLINQYNEQLGALQACVENAATIADLMPDYRKRLDALADFADAPAFAQHRLNQRLEKINTLVSNKKTQEKQAQQQQQLDCLRQQDAYCTQLETVSLSESALADLRDKWQALTATVALTDGQSAMQARFEAAIAAQQSGSLPDGRETQGTHHDLARAKAIALTLEISSDMNSPATFQADRQAMQLANLDAALNGDKSFEHNATPEGRYALAVEWFALPKGGLATSDYPLSDWQQRIDNVLSQTKMA</sequence>
<organism evidence="2 3">
    <name type="scientific">Ostreibacterium oceani</name>
    <dbReference type="NCBI Taxonomy" id="2654998"/>
    <lineage>
        <taxon>Bacteria</taxon>
        <taxon>Pseudomonadati</taxon>
        <taxon>Pseudomonadota</taxon>
        <taxon>Gammaproteobacteria</taxon>
        <taxon>Cardiobacteriales</taxon>
        <taxon>Ostreibacteriaceae</taxon>
        <taxon>Ostreibacterium</taxon>
    </lineage>
</organism>
<comment type="caution">
    <text evidence="2">The sequence shown here is derived from an EMBL/GenBank/DDBJ whole genome shotgun (WGS) entry which is preliminary data.</text>
</comment>
<proteinExistence type="predicted"/>